<sequence length="717" mass="83034">MKIEKQVNDLRIIELEKELENNPFIPILYWELGLNYLISVGEEKAEEIWSLGLLQCFTSFDEGLLSLVGFIEQHIELNKNDKQTVLILWQQIIKIVPNYLAGHLNLLVVACELKVFSAEKLAYLGTVALINSIDSGCISQQEEELLLRATLSILEFPTALSLDFLRSSIPLLVNLPWCDAVMAFANSMVYDKQLFSYGVEIAEICLQYSPNNLFILNDLIRFYGLRKDQDALLRTARNLLNIFRQQDFEPDFGFYLSSRLLSAFMTGNDWEQVQSIASIFKDYFILLQNEKSVVLNNFLRDRFWGLGFSLLYLFDEPESNRRCLNFNASIFQQNLTENQNKTICQEENLPKKKQVSLKRIGYIAHTLRQHSVGWLCRWLFKYHDREKFEIFVYLIGQPEDELTENWIYPNVSKYYHFGRDKNEIIKQIKQDQIQILVDLDVLTHNITAQVLAHKPAPVQVSWLGSDASGLPAIDYFIVDPYVVPDDAEGYYREKLWRLPQTYLAVDGFEMGTPTLSREQLGIKPNTVIYLSVQNKIKSNPNILKLQLQILQSVPDSVFLIKGGGDNELIRAMVEQLAKEMGLDLHRIRFLPKDGDEMTHRANLSIADVVLDTYPYNGATTTLETLWMEVPLVTRVGKQFASRNSYTFLTQLNIREGLAWNDQEYVYWGTRFGLEKSLREKVKNELNLGKYKSKLWRAKDFTQELELAYEGMWNGDLD</sequence>
<feature type="domain" description="O-GlcNAc transferase C-terminal" evidence="6">
    <location>
        <begin position="516"/>
        <end position="704"/>
    </location>
</feature>
<dbReference type="PaxDb" id="1148-1652829"/>
<dbReference type="InterPro" id="IPR029489">
    <property type="entry name" value="OGT/SEC/SPY_C"/>
</dbReference>
<organism evidence="7 8">
    <name type="scientific">Synechocystis sp. (strain ATCC 27184 / PCC 6803 / Kazusa)</name>
    <dbReference type="NCBI Taxonomy" id="1111708"/>
    <lineage>
        <taxon>Bacteria</taxon>
        <taxon>Bacillati</taxon>
        <taxon>Cyanobacteriota</taxon>
        <taxon>Cyanophyceae</taxon>
        <taxon>Synechococcales</taxon>
        <taxon>Merismopediaceae</taxon>
        <taxon>Synechocystis</taxon>
    </lineage>
</organism>
<evidence type="ECO:0000256" key="4">
    <source>
        <dbReference type="ARBA" id="ARBA00022737"/>
    </source>
</evidence>
<keyword evidence="2" id="KW-0328">Glycosyltransferase</keyword>
<dbReference type="SUPFAM" id="SSF53756">
    <property type="entry name" value="UDP-Glycosyltransferase/glycogen phosphorylase"/>
    <property type="match status" value="1"/>
</dbReference>
<dbReference type="CAZy" id="GT41">
    <property type="family name" value="Glycosyltransferase Family 41"/>
</dbReference>
<dbReference type="STRING" id="1148.gene:10498615"/>
<keyword evidence="5" id="KW-0802">TPR repeat</keyword>
<dbReference type="PIR" id="S77190">
    <property type="entry name" value="S77190"/>
</dbReference>
<evidence type="ECO:0000256" key="5">
    <source>
        <dbReference type="ARBA" id="ARBA00022803"/>
    </source>
</evidence>
<dbReference type="PhylomeDB" id="P73701"/>
<dbReference type="Gene3D" id="3.40.50.11380">
    <property type="match status" value="1"/>
</dbReference>
<proteinExistence type="predicted"/>
<evidence type="ECO:0000313" key="7">
    <source>
        <dbReference type="EMBL" id="BAA17748.1"/>
    </source>
</evidence>
<name>P73701_SYNY3</name>
<dbReference type="eggNOG" id="COG3914">
    <property type="taxonomic scope" value="Bacteria"/>
</dbReference>
<keyword evidence="4" id="KW-0677">Repeat</keyword>
<feature type="domain" description="O-GlcNAc transferase C-terminal" evidence="6">
    <location>
        <begin position="357"/>
        <end position="510"/>
    </location>
</feature>
<dbReference type="PANTHER" id="PTHR44835">
    <property type="entry name" value="UDP-N-ACETYLGLUCOSAMINE--PEPTIDE N-ACETYLGLUCOSAMINYLTRANSFERASE SPINDLY-RELATED"/>
    <property type="match status" value="1"/>
</dbReference>
<evidence type="ECO:0000313" key="8">
    <source>
        <dbReference type="Proteomes" id="UP000001425"/>
    </source>
</evidence>
<comment type="pathway">
    <text evidence="1">Protein modification; protein glycosylation.</text>
</comment>
<evidence type="ECO:0000259" key="6">
    <source>
        <dbReference type="Pfam" id="PF13844"/>
    </source>
</evidence>
<reference evidence="7 8" key="2">
    <citation type="journal article" date="1996" name="DNA Res.">
        <title>Sequence analysis of the genome of the unicellular cyanobacterium Synechocystis sp. strain PCC6803. II. Sequence determination of the entire genome and assignment of potential protein-coding regions.</title>
        <authorList>
            <person name="Kaneko T."/>
            <person name="Sato S."/>
            <person name="Kotani H."/>
            <person name="Tanaka A."/>
            <person name="Asamizu E."/>
            <person name="Nakamura Y."/>
            <person name="Miyajima N."/>
            <person name="Hirosawa M."/>
            <person name="Sugiura M."/>
            <person name="Sasamoto S."/>
            <person name="Kimura T."/>
            <person name="Hosouchi T."/>
            <person name="Matsuno A."/>
            <person name="Muraki A."/>
            <person name="Nakazaki N."/>
            <person name="Naruo K."/>
            <person name="Okumura S."/>
            <person name="Shimpo S."/>
            <person name="Takeuchi C."/>
            <person name="Wada T."/>
            <person name="Watanabe A."/>
            <person name="Yamada M."/>
            <person name="Yasuda M."/>
            <person name="Tabata S."/>
        </authorList>
    </citation>
    <scope>NUCLEOTIDE SEQUENCE [LARGE SCALE GENOMIC DNA]</scope>
    <source>
        <strain evidence="8">ATCC 27184 / PCC 6803 / Kazusa</strain>
    </source>
</reference>
<dbReference type="EnsemblBacteria" id="BAA17748">
    <property type="protein sequence ID" value="BAA17748"/>
    <property type="gene ID" value="BAA17748"/>
</dbReference>
<protein>
    <submittedName>
        <fullName evidence="7">Slr1816 protein</fullName>
    </submittedName>
</protein>
<keyword evidence="8" id="KW-1185">Reference proteome</keyword>
<dbReference type="Proteomes" id="UP000001425">
    <property type="component" value="Chromosome"/>
</dbReference>
<accession>P73701</accession>
<gene>
    <name evidence="7" type="ordered locus">slr1816</name>
</gene>
<dbReference type="Gene3D" id="3.40.50.2000">
    <property type="entry name" value="Glycogen Phosphorylase B"/>
    <property type="match status" value="1"/>
</dbReference>
<reference evidence="7 8" key="1">
    <citation type="journal article" date="1995" name="DNA Res.">
        <title>Sequence analysis of the genome of the unicellular cyanobacterium Synechocystis sp. strain PCC6803. I. Sequence features in the 1 Mb region from map positions 64% to 92% of the genome.</title>
        <authorList>
            <person name="Kaneko T."/>
            <person name="Tanaka A."/>
            <person name="Sato S."/>
            <person name="Kotani H."/>
            <person name="Sazuka T."/>
            <person name="Miyajima N."/>
            <person name="Sugiura M."/>
            <person name="Tabata S."/>
        </authorList>
    </citation>
    <scope>NUCLEOTIDE SEQUENCE [LARGE SCALE GENOMIC DNA]</scope>
    <source>
        <strain evidence="8">ATCC 27184 / PCC 6803 / Kazusa</strain>
    </source>
</reference>
<evidence type="ECO:0000256" key="3">
    <source>
        <dbReference type="ARBA" id="ARBA00022679"/>
    </source>
</evidence>
<dbReference type="InParanoid" id="P73701"/>
<dbReference type="PANTHER" id="PTHR44835:SF1">
    <property type="entry name" value="PROTEIN O-GLCNAC TRANSFERASE"/>
    <property type="match status" value="1"/>
</dbReference>
<evidence type="ECO:0000256" key="2">
    <source>
        <dbReference type="ARBA" id="ARBA00022676"/>
    </source>
</evidence>
<dbReference type="InterPro" id="IPR051939">
    <property type="entry name" value="Glycosyltr_41/O-GlcNAc_trsf"/>
</dbReference>
<dbReference type="KEGG" id="syn:slr1816"/>
<dbReference type="AlphaFoldDB" id="P73701"/>
<evidence type="ECO:0000256" key="1">
    <source>
        <dbReference type="ARBA" id="ARBA00004922"/>
    </source>
</evidence>
<keyword evidence="3" id="KW-0808">Transferase</keyword>
<dbReference type="GO" id="GO:0016757">
    <property type="term" value="F:glycosyltransferase activity"/>
    <property type="evidence" value="ECO:0007669"/>
    <property type="project" value="UniProtKB-KW"/>
</dbReference>
<dbReference type="Pfam" id="PF13844">
    <property type="entry name" value="Glyco_transf_41"/>
    <property type="match status" value="2"/>
</dbReference>
<dbReference type="EMBL" id="BA000022">
    <property type="protein sequence ID" value="BAA17748.1"/>
    <property type="molecule type" value="Genomic_DNA"/>
</dbReference>